<dbReference type="PROSITE" id="PS00659">
    <property type="entry name" value="GLYCOSYL_HYDROL_F5"/>
    <property type="match status" value="1"/>
</dbReference>
<dbReference type="AlphaFoldDB" id="A0A438N7C5"/>
<evidence type="ECO:0000256" key="7">
    <source>
        <dbReference type="PROSITE-ProRule" id="PRU00023"/>
    </source>
</evidence>
<protein>
    <recommendedName>
        <fullName evidence="3">cellulase</fullName>
        <ecNumber evidence="3">3.2.1.4</ecNumber>
    </recommendedName>
</protein>
<gene>
    <name evidence="11" type="ORF">B0A52_05109</name>
</gene>
<dbReference type="GO" id="GO:0008810">
    <property type="term" value="F:cellulase activity"/>
    <property type="evidence" value="ECO:0007669"/>
    <property type="project" value="UniProtKB-EC"/>
</dbReference>
<dbReference type="Pfam" id="PF12796">
    <property type="entry name" value="Ank_2"/>
    <property type="match status" value="1"/>
</dbReference>
<keyword evidence="7" id="KW-0040">ANK repeat</keyword>
<name>A0A438N7C5_EXOME</name>
<dbReference type="Pfam" id="PF00150">
    <property type="entry name" value="Cellulase"/>
    <property type="match status" value="1"/>
</dbReference>
<dbReference type="GO" id="GO:0009251">
    <property type="term" value="P:glucan catabolic process"/>
    <property type="evidence" value="ECO:0007669"/>
    <property type="project" value="TreeGrafter"/>
</dbReference>
<evidence type="ECO:0000256" key="3">
    <source>
        <dbReference type="ARBA" id="ARBA00012601"/>
    </source>
</evidence>
<dbReference type="EMBL" id="NAJM01000017">
    <property type="protein sequence ID" value="RVX71537.1"/>
    <property type="molecule type" value="Genomic_DNA"/>
</dbReference>
<dbReference type="PANTHER" id="PTHR34142:SF5">
    <property type="entry name" value="CBM1 DOMAIN-CONTAINING PROTEIN"/>
    <property type="match status" value="1"/>
</dbReference>
<feature type="repeat" description="ANK" evidence="7">
    <location>
        <begin position="145"/>
        <end position="169"/>
    </location>
</feature>
<dbReference type="InterPro" id="IPR001547">
    <property type="entry name" value="Glyco_hydro_5"/>
</dbReference>
<comment type="similarity">
    <text evidence="2 8">Belongs to the glycosyl hydrolase 5 (cellulase A) family.</text>
</comment>
<dbReference type="Proteomes" id="UP000288859">
    <property type="component" value="Unassembled WGS sequence"/>
</dbReference>
<evidence type="ECO:0000256" key="4">
    <source>
        <dbReference type="ARBA" id="ARBA00022801"/>
    </source>
</evidence>
<accession>A0A438N7C5</accession>
<evidence type="ECO:0000256" key="5">
    <source>
        <dbReference type="ARBA" id="ARBA00023295"/>
    </source>
</evidence>
<keyword evidence="5 8" id="KW-0326">Glycosidase</keyword>
<evidence type="ECO:0000256" key="6">
    <source>
        <dbReference type="ARBA" id="ARBA00025192"/>
    </source>
</evidence>
<dbReference type="InterPro" id="IPR002110">
    <property type="entry name" value="Ankyrin_rpt"/>
</dbReference>
<dbReference type="SUPFAM" id="SSF48403">
    <property type="entry name" value="Ankyrin repeat"/>
    <property type="match status" value="1"/>
</dbReference>
<dbReference type="Gene3D" id="3.20.20.80">
    <property type="entry name" value="Glycosidases"/>
    <property type="match status" value="1"/>
</dbReference>
<feature type="compositionally biased region" description="Low complexity" evidence="9">
    <location>
        <begin position="239"/>
        <end position="297"/>
    </location>
</feature>
<comment type="function">
    <text evidence="6">Has endoglucanase activity on substrates containing beta-1,4 glycosidic bonds, like in carboxymethylcellulose (CMC), hydroxyethylcellulose (HEC) and beta-glucan. Involved in the degradation of complex natural cellulosic substrates.</text>
</comment>
<dbReference type="InterPro" id="IPR018087">
    <property type="entry name" value="Glyco_hydro_5_CS"/>
</dbReference>
<evidence type="ECO:0000256" key="1">
    <source>
        <dbReference type="ARBA" id="ARBA00000966"/>
    </source>
</evidence>
<organism evidence="11 12">
    <name type="scientific">Exophiala mesophila</name>
    <name type="common">Black yeast-like fungus</name>
    <dbReference type="NCBI Taxonomy" id="212818"/>
    <lineage>
        <taxon>Eukaryota</taxon>
        <taxon>Fungi</taxon>
        <taxon>Dikarya</taxon>
        <taxon>Ascomycota</taxon>
        <taxon>Pezizomycotina</taxon>
        <taxon>Eurotiomycetes</taxon>
        <taxon>Chaetothyriomycetidae</taxon>
        <taxon>Chaetothyriales</taxon>
        <taxon>Herpotrichiellaceae</taxon>
        <taxon>Exophiala</taxon>
    </lineage>
</organism>
<dbReference type="InterPro" id="IPR036770">
    <property type="entry name" value="Ankyrin_rpt-contain_sf"/>
</dbReference>
<dbReference type="PROSITE" id="PS50088">
    <property type="entry name" value="ANK_REPEAT"/>
    <property type="match status" value="1"/>
</dbReference>
<dbReference type="PROSITE" id="PS50297">
    <property type="entry name" value="ANK_REP_REGION"/>
    <property type="match status" value="1"/>
</dbReference>
<sequence length="646" mass="69336">MDWQQKNAREHWDWKKNPIRFYTPDPEELKEWQQSLPWKLEDVFDFFSGLREGDVLEFRPSPPAECDQVDEIGTASATFDVIKMLFAHGGSIHKGQLLHFAAGRQLPDRLEVVTYLVNKGAPINDIMYQHDQGSIDLQFGVGLVTPLHGAASNGYLDVVQLLVEHGADLIPSPAEARIEKILLIHIPLSTERETFEAPRPSVLFKCFDFSGGAELYATACFKSPSALSAQSTSKTSPVASTLSTATSPSATTVPVPNASSSVTSSATPRATSSATSPASSSPSSTASRTSSASSVPTGGRLQYGGVNIAGFEFGTYDTCGVHTNPPYVNPTNWVAQINHFVNDDKLNAFRLPVAWQYLINQYDGADIASNTINTGNFAQYDQLVSGCLNSGAALCLIDLHNYARFNGKIIGQDGPTAAQFANLWGQIATKYAGQSRVAFNLMNEPHDESCNSPNGGVIDIQKWAATLQLAVNAIRAAGATSQLIILSGKGWTHAATYLPSSSDGSGPALMGITDPAGGTSKLIFEVHEYLDSNNSGCNCDCVTNNIGTAYGRGGFSALADYLRSNGRFAMLTESGGLNNNNCATYLCQELSFLANNTDVFLGYTTWSAGGFDSNYELTQTPTQNGNTWTDTSLVTSCVVKCFQGQC</sequence>
<feature type="domain" description="Glycoside hydrolase family 5" evidence="10">
    <location>
        <begin position="320"/>
        <end position="608"/>
    </location>
</feature>
<feature type="region of interest" description="Disordered" evidence="9">
    <location>
        <begin position="239"/>
        <end position="298"/>
    </location>
</feature>
<comment type="catalytic activity">
    <reaction evidence="1">
        <text>Endohydrolysis of (1-&gt;4)-beta-D-glucosidic linkages in cellulose, lichenin and cereal beta-D-glucans.</text>
        <dbReference type="EC" id="3.2.1.4"/>
    </reaction>
</comment>
<dbReference type="SUPFAM" id="SSF51445">
    <property type="entry name" value="(Trans)glycosidases"/>
    <property type="match status" value="1"/>
</dbReference>
<dbReference type="OrthoDB" id="5823761at2759"/>
<dbReference type="Gene3D" id="1.25.40.20">
    <property type="entry name" value="Ankyrin repeat-containing domain"/>
    <property type="match status" value="1"/>
</dbReference>
<evidence type="ECO:0000256" key="2">
    <source>
        <dbReference type="ARBA" id="ARBA00005641"/>
    </source>
</evidence>
<evidence type="ECO:0000259" key="10">
    <source>
        <dbReference type="Pfam" id="PF00150"/>
    </source>
</evidence>
<reference evidence="11 12" key="1">
    <citation type="submission" date="2017-03" db="EMBL/GenBank/DDBJ databases">
        <title>Genomes of endolithic fungi from Antarctica.</title>
        <authorList>
            <person name="Coleine C."/>
            <person name="Masonjones S."/>
            <person name="Stajich J.E."/>
        </authorList>
    </citation>
    <scope>NUCLEOTIDE SEQUENCE [LARGE SCALE GENOMIC DNA]</scope>
    <source>
        <strain evidence="11 12">CCFEE 6314</strain>
    </source>
</reference>
<keyword evidence="4 8" id="KW-0378">Hydrolase</keyword>
<dbReference type="InterPro" id="IPR017853">
    <property type="entry name" value="GH"/>
</dbReference>
<dbReference type="SMART" id="SM00248">
    <property type="entry name" value="ANK"/>
    <property type="match status" value="2"/>
</dbReference>
<proteinExistence type="inferred from homology"/>
<dbReference type="PANTHER" id="PTHR34142">
    <property type="entry name" value="ENDO-BETA-1,4-GLUCANASE A"/>
    <property type="match status" value="1"/>
</dbReference>
<dbReference type="EC" id="3.2.1.4" evidence="3"/>
<evidence type="ECO:0000256" key="9">
    <source>
        <dbReference type="SAM" id="MobiDB-lite"/>
    </source>
</evidence>
<evidence type="ECO:0000313" key="12">
    <source>
        <dbReference type="Proteomes" id="UP000288859"/>
    </source>
</evidence>
<evidence type="ECO:0000256" key="8">
    <source>
        <dbReference type="RuleBase" id="RU361153"/>
    </source>
</evidence>
<comment type="caution">
    <text evidence="11">The sequence shown here is derived from an EMBL/GenBank/DDBJ whole genome shotgun (WGS) entry which is preliminary data.</text>
</comment>
<dbReference type="VEuPathDB" id="FungiDB:PV10_05967"/>
<evidence type="ECO:0000313" key="11">
    <source>
        <dbReference type="EMBL" id="RVX71537.1"/>
    </source>
</evidence>